<gene>
    <name evidence="1" type="ORF">BvMPK_1532</name>
</gene>
<reference evidence="1 2" key="2">
    <citation type="journal article" date="2016" name="Genome Biol. Evol.">
        <title>Extensive mobilome-driven genome diversification in mouse gut-associated Bacteroides vulgatus mpk.</title>
        <authorList>
            <person name="Lange A."/>
            <person name="Beier S."/>
            <person name="Steimle A."/>
            <person name="Autenrieth I.B."/>
            <person name="Huson D.H."/>
            <person name="Frick J.S."/>
        </authorList>
    </citation>
    <scope>NUCLEOTIDE SEQUENCE [LARGE SCALE GENOMIC DNA]</scope>
    <source>
        <strain evidence="2">mpk</strain>
    </source>
</reference>
<name>A0A0P0M2E1_PHOVU</name>
<proteinExistence type="predicted"/>
<dbReference type="EMBL" id="CP013020">
    <property type="protein sequence ID" value="ALK84139.1"/>
    <property type="molecule type" value="Genomic_DNA"/>
</dbReference>
<dbReference type="PATRIC" id="fig|821.40.peg.1827"/>
<dbReference type="Proteomes" id="UP000061587">
    <property type="component" value="Chromosome"/>
</dbReference>
<dbReference type="GeneID" id="82188761"/>
<accession>A0A0P0M2E1</accession>
<organism evidence="1 2">
    <name type="scientific">Phocaeicola vulgatus</name>
    <name type="common">Bacteroides vulgatus</name>
    <dbReference type="NCBI Taxonomy" id="821"/>
    <lineage>
        <taxon>Bacteria</taxon>
        <taxon>Pseudomonadati</taxon>
        <taxon>Bacteroidota</taxon>
        <taxon>Bacteroidia</taxon>
        <taxon>Bacteroidales</taxon>
        <taxon>Bacteroidaceae</taxon>
        <taxon>Phocaeicola</taxon>
    </lineage>
</organism>
<reference evidence="2" key="1">
    <citation type="submission" date="2015-10" db="EMBL/GenBank/DDBJ databases">
        <title>Extensive mobilome-driven genome diversification in gut-associated Bacteroides vulgatus mpk.</title>
        <authorList>
            <person name="Beier S."/>
            <person name="Lange A."/>
            <person name="Huson D.H."/>
            <person name="Frick J.-S."/>
            <person name="Autenrieth I.B."/>
        </authorList>
    </citation>
    <scope>NUCLEOTIDE SEQUENCE [LARGE SCALE GENOMIC DNA]</scope>
    <source>
        <strain evidence="2">mpk</strain>
    </source>
</reference>
<sequence length="222" mass="25762">MDATNQIISNVWKTAIFLLFFLFLARPVNAQVQNGWTPNDSVRLAKMLKGEMPIHIDDAFKRELEQSIIGHSPKDDNRYWDDFRLDIDFKEDFPNVANIGCATTFHNKLNHNNNLLNGNLKCKSLMFNSRIDKNLPLIKIQQNTNMAIPLNKKLYFSVYGNYTLDKKRSVILPATSIPYQIGAGFSYEIGKYVTIKSQTNYQYNIIQRRWEWFFGAGVSFTF</sequence>
<evidence type="ECO:0000313" key="1">
    <source>
        <dbReference type="EMBL" id="ALK84139.1"/>
    </source>
</evidence>
<dbReference type="RefSeq" id="WP_024988423.1">
    <property type="nucleotide sequence ID" value="NZ_JBBNFE010000031.1"/>
</dbReference>
<dbReference type="AlphaFoldDB" id="A0A0P0M2E1"/>
<protein>
    <submittedName>
        <fullName evidence="1">Uncharacterized protein</fullName>
    </submittedName>
</protein>
<evidence type="ECO:0000313" key="2">
    <source>
        <dbReference type="Proteomes" id="UP000061587"/>
    </source>
</evidence>